<comment type="subcellular location">
    <subcellularLocation>
        <location evidence="1">Membrane</location>
        <topology evidence="1">Multi-pass membrane protein</topology>
    </subcellularLocation>
</comment>
<feature type="compositionally biased region" description="Basic and acidic residues" evidence="7">
    <location>
        <begin position="89"/>
        <end position="100"/>
    </location>
</feature>
<feature type="transmembrane region" description="Helical" evidence="8">
    <location>
        <begin position="932"/>
        <end position="951"/>
    </location>
</feature>
<feature type="transmembrane region" description="Helical" evidence="8">
    <location>
        <begin position="867"/>
        <end position="887"/>
    </location>
</feature>
<reference evidence="10" key="1">
    <citation type="submission" date="2020-11" db="EMBL/GenBank/DDBJ databases">
        <authorList>
            <person name="Tran Van P."/>
        </authorList>
    </citation>
    <scope>NUCLEOTIDE SEQUENCE</scope>
</reference>
<dbReference type="InterPro" id="IPR052081">
    <property type="entry name" value="Dispatched_Hh_regulator"/>
</dbReference>
<feature type="region of interest" description="Disordered" evidence="7">
    <location>
        <begin position="1027"/>
        <end position="1113"/>
    </location>
</feature>
<feature type="compositionally biased region" description="Polar residues" evidence="7">
    <location>
        <begin position="1027"/>
        <end position="1038"/>
    </location>
</feature>
<evidence type="ECO:0000256" key="8">
    <source>
        <dbReference type="SAM" id="Phobius"/>
    </source>
</evidence>
<dbReference type="AlphaFoldDB" id="A0A7R8X4Z0"/>
<dbReference type="GO" id="GO:0016020">
    <property type="term" value="C:membrane"/>
    <property type="evidence" value="ECO:0007669"/>
    <property type="project" value="UniProtKB-SubCell"/>
</dbReference>
<evidence type="ECO:0000313" key="11">
    <source>
        <dbReference type="Proteomes" id="UP000677054"/>
    </source>
</evidence>
<comment type="similarity">
    <text evidence="6">Belongs to the dispatched family.</text>
</comment>
<evidence type="ECO:0000259" key="9">
    <source>
        <dbReference type="PROSITE" id="PS50156"/>
    </source>
</evidence>
<dbReference type="GO" id="GO:0022857">
    <property type="term" value="F:transmembrane transporter activity"/>
    <property type="evidence" value="ECO:0007669"/>
    <property type="project" value="TreeGrafter"/>
</dbReference>
<keyword evidence="11" id="KW-1185">Reference proteome</keyword>
<sequence>MTSRYARLLAHYPCLFLLLVIVVVGVLTTVSIIKQRLPSFEDPLLGFETRGTEIAQRLISWKNLLEASRPSGIFSGNPYEEQLTKEIHQKQEEEMQQKKENKTKKNKKRKKKKKKKKKEKEETLDDTDTDDKDELHVDEDWKELEQLALTGEDEVMHEEDGANEFPEVFFCGNPGDVYSHMVISSIDGYGTLFSRESLLSICSLEKKFAQKQLYSDFCDESSAGQCCRAWSLPSYIALLHNHTSCFDITNEDVNETLVLLKACAHYYHHMELLPDCYDRGCPGVPDFCIQHNAVYNILHFLTDTDFLPPGAENSTMLKATVMFLPLPRSSSMLPYFLQLHHDDLTAGNVQVVAMDFGSKWALFDKFLIDDMLLVGLAGIIVSFCLWFYTSSFFVTVVTLAGIIMCLSMAYFFYTVVFRLSFFPFMNLLTVIIAIGVGVDNAFIYCKMWKLAKMEKNAGTLVKLVSDTLEHASLSMFVTSLTTAVAFFTSYVSQITAIKCFGVFAGMCILANFLLMVTWLPAAVVVSEKYFNCSIALPACLHCLTVFSSICDWSRVFFEKIIPCAIIKGRWLWLLLLGTLGALGIFSVVYLPGLRLPDSRFFQLLHSSHLFETYDRDYHRAFWFQRVKDEMSHTLPMHFIWGILPVDTGNPLNPHDSGDIMLDDAFDATSPESQIWLLNFCRQARRQNFYQPTLGPLLPNCFIETFVSFMSRECIDEIEGVDRSPCCQNSTFPFSRDVFELCIIEGLRVLYETPSEFYIPGIAGPKFLRESGRLQVIVVEYDTKFKYSLSYEDMQKFYMELETWTKEEMKAAPPGMSRGWFISDLGFYDIQNSLAHGTPVAIGIAMSLSFIVLSLTTLNLLLSIYSIVTIAFVIFTTSGVLVLLGWTLNVLEAITVSVAIGLAGDFTLHYAIAYKMCLEEDRTSRTVFSLSQMGSPITMAALTTFLAGLLMFPSHIIAYFRIGIFLVVLMSLSYIYSTIFFLSLLSVAGPEKDCTQLHLSKSSCSSCCRSTVKDHADKTRYNFGLSESTLSTSSAPAHSSDTHELEPLTMSSNRNDRGSVSRYARTTQYKPSPKPVPKRQRSQSGGMGGTSRSLSSSRDRKISLPSVSASSLDCPQHHHIPVAVSSNSIIYADDNGDPIIPNRSPRIPNIWLKRI</sequence>
<dbReference type="SUPFAM" id="SSF82866">
    <property type="entry name" value="Multidrug efflux transporter AcrB transmembrane domain"/>
    <property type="match status" value="2"/>
</dbReference>
<feature type="transmembrane region" description="Helical" evidence="8">
    <location>
        <begin position="957"/>
        <end position="981"/>
    </location>
</feature>
<feature type="transmembrane region" description="Helical" evidence="8">
    <location>
        <begin position="499"/>
        <end position="522"/>
    </location>
</feature>
<dbReference type="InterPro" id="IPR000731">
    <property type="entry name" value="SSD"/>
</dbReference>
<feature type="transmembrane region" description="Helical" evidence="8">
    <location>
        <begin position="424"/>
        <end position="444"/>
    </location>
</feature>
<feature type="domain" description="SSD" evidence="9">
    <location>
        <begin position="861"/>
        <end position="986"/>
    </location>
</feature>
<gene>
    <name evidence="10" type="ORF">DSTB1V02_LOCUS4055</name>
</gene>
<evidence type="ECO:0000256" key="5">
    <source>
        <dbReference type="ARBA" id="ARBA00023180"/>
    </source>
</evidence>
<keyword evidence="3 8" id="KW-1133">Transmembrane helix</keyword>
<dbReference type="EMBL" id="LR900090">
    <property type="protein sequence ID" value="CAD7244153.1"/>
    <property type="molecule type" value="Genomic_DNA"/>
</dbReference>
<feature type="region of interest" description="Disordered" evidence="7">
    <location>
        <begin position="89"/>
        <end position="132"/>
    </location>
</feature>
<evidence type="ECO:0000256" key="3">
    <source>
        <dbReference type="ARBA" id="ARBA00022989"/>
    </source>
</evidence>
<evidence type="ECO:0000256" key="1">
    <source>
        <dbReference type="ARBA" id="ARBA00004141"/>
    </source>
</evidence>
<dbReference type="EMBL" id="CAJPEV010000573">
    <property type="protein sequence ID" value="CAG0886573.1"/>
    <property type="molecule type" value="Genomic_DNA"/>
</dbReference>
<feature type="domain" description="SSD" evidence="9">
    <location>
        <begin position="393"/>
        <end position="525"/>
    </location>
</feature>
<feature type="transmembrane region" description="Helical" evidence="8">
    <location>
        <begin position="839"/>
        <end position="860"/>
    </location>
</feature>
<evidence type="ECO:0000256" key="6">
    <source>
        <dbReference type="ARBA" id="ARBA00038046"/>
    </source>
</evidence>
<dbReference type="OrthoDB" id="193905at2759"/>
<dbReference type="Gene3D" id="1.20.1640.10">
    <property type="entry name" value="Multidrug efflux transporter AcrB transmembrane domain"/>
    <property type="match status" value="2"/>
</dbReference>
<organism evidence="10">
    <name type="scientific">Darwinula stevensoni</name>
    <dbReference type="NCBI Taxonomy" id="69355"/>
    <lineage>
        <taxon>Eukaryota</taxon>
        <taxon>Metazoa</taxon>
        <taxon>Ecdysozoa</taxon>
        <taxon>Arthropoda</taxon>
        <taxon>Crustacea</taxon>
        <taxon>Oligostraca</taxon>
        <taxon>Ostracoda</taxon>
        <taxon>Podocopa</taxon>
        <taxon>Podocopida</taxon>
        <taxon>Darwinulocopina</taxon>
        <taxon>Darwinuloidea</taxon>
        <taxon>Darwinulidae</taxon>
        <taxon>Darwinula</taxon>
    </lineage>
</organism>
<dbReference type="Pfam" id="PF12349">
    <property type="entry name" value="Sterol-sensing"/>
    <property type="match status" value="1"/>
</dbReference>
<feature type="compositionally biased region" description="Basic residues" evidence="7">
    <location>
        <begin position="101"/>
        <end position="118"/>
    </location>
</feature>
<evidence type="ECO:0000256" key="7">
    <source>
        <dbReference type="SAM" id="MobiDB-lite"/>
    </source>
</evidence>
<keyword evidence="2 8" id="KW-0812">Transmembrane</keyword>
<dbReference type="InterPro" id="IPR053958">
    <property type="entry name" value="HMGCR/SNAP/NPC1-like_SSD"/>
</dbReference>
<dbReference type="PROSITE" id="PS50156">
    <property type="entry name" value="SSD"/>
    <property type="match status" value="2"/>
</dbReference>
<proteinExistence type="inferred from homology"/>
<name>A0A7R8X4Z0_9CRUS</name>
<keyword evidence="5" id="KW-0325">Glycoprotein</keyword>
<feature type="transmembrane region" description="Helical" evidence="8">
    <location>
        <begin position="570"/>
        <end position="590"/>
    </location>
</feature>
<evidence type="ECO:0000256" key="4">
    <source>
        <dbReference type="ARBA" id="ARBA00023136"/>
    </source>
</evidence>
<protein>
    <recommendedName>
        <fullName evidence="9">SSD domain-containing protein</fullName>
    </recommendedName>
</protein>
<feature type="compositionally biased region" description="Acidic residues" evidence="7">
    <location>
        <begin position="122"/>
        <end position="132"/>
    </location>
</feature>
<keyword evidence="4 8" id="KW-0472">Membrane</keyword>
<feature type="transmembrane region" description="Helical" evidence="8">
    <location>
        <begin position="394"/>
        <end position="417"/>
    </location>
</feature>
<feature type="transmembrane region" description="Helical" evidence="8">
    <location>
        <begin position="893"/>
        <end position="911"/>
    </location>
</feature>
<dbReference type="PANTHER" id="PTHR45951:SF3">
    <property type="entry name" value="PROTEIN DISPATCHED"/>
    <property type="match status" value="1"/>
</dbReference>
<feature type="transmembrane region" description="Helical" evidence="8">
    <location>
        <begin position="528"/>
        <end position="549"/>
    </location>
</feature>
<dbReference type="GO" id="GO:0007224">
    <property type="term" value="P:smoothened signaling pathway"/>
    <property type="evidence" value="ECO:0007669"/>
    <property type="project" value="TreeGrafter"/>
</dbReference>
<dbReference type="Proteomes" id="UP000677054">
    <property type="component" value="Unassembled WGS sequence"/>
</dbReference>
<dbReference type="PANTHER" id="PTHR45951">
    <property type="entry name" value="PROTEIN DISPATCHED-RELATED"/>
    <property type="match status" value="1"/>
</dbReference>
<feature type="transmembrane region" description="Helical" evidence="8">
    <location>
        <begin position="15"/>
        <end position="33"/>
    </location>
</feature>
<evidence type="ECO:0000256" key="2">
    <source>
        <dbReference type="ARBA" id="ARBA00022692"/>
    </source>
</evidence>
<feature type="transmembrane region" description="Helical" evidence="8">
    <location>
        <begin position="366"/>
        <end position="388"/>
    </location>
</feature>
<evidence type="ECO:0000313" key="10">
    <source>
        <dbReference type="EMBL" id="CAD7244153.1"/>
    </source>
</evidence>
<accession>A0A7R8X4Z0</accession>